<dbReference type="PANTHER" id="PTHR31118">
    <property type="entry name" value="CYCLASE-LIKE PROTEIN 2"/>
    <property type="match status" value="1"/>
</dbReference>
<evidence type="ECO:0008006" key="3">
    <source>
        <dbReference type="Google" id="ProtNLM"/>
    </source>
</evidence>
<dbReference type="Gene3D" id="3.50.30.50">
    <property type="entry name" value="Putative cyclase"/>
    <property type="match status" value="1"/>
</dbReference>
<evidence type="ECO:0000313" key="2">
    <source>
        <dbReference type="Proteomes" id="UP000053512"/>
    </source>
</evidence>
<reference evidence="2" key="1">
    <citation type="submission" date="2015-12" db="EMBL/GenBank/DDBJ databases">
        <authorList>
            <person name="Nair G.R."/>
            <person name="Kaur G."/>
            <person name="Mayilraj S."/>
        </authorList>
    </citation>
    <scope>NUCLEOTIDE SEQUENCE [LARGE SCALE GENOMIC DNA]</scope>
    <source>
        <strain evidence="2">CD08_4</strain>
    </source>
</reference>
<comment type="caution">
    <text evidence="1">The sequence shown here is derived from an EMBL/GenBank/DDBJ whole genome shotgun (WGS) entry which is preliminary data.</text>
</comment>
<accession>A0A0W8IP37</accession>
<gene>
    <name evidence="1" type="ORF">AVL61_02230</name>
</gene>
<dbReference type="PANTHER" id="PTHR31118:SF32">
    <property type="entry name" value="KYNURENINE FORMAMIDASE"/>
    <property type="match status" value="1"/>
</dbReference>
<protein>
    <recommendedName>
        <fullName evidence="3">Cyclase</fullName>
    </recommendedName>
</protein>
<dbReference type="EMBL" id="LQBK01000004">
    <property type="protein sequence ID" value="KUG61741.1"/>
    <property type="molecule type" value="Genomic_DNA"/>
</dbReference>
<proteinExistence type="predicted"/>
<dbReference type="OrthoDB" id="7067800at2"/>
<dbReference type="STRING" id="136273.GY22_00335"/>
<organism evidence="1 2">
    <name type="scientific">Kocuria rosea subsp. polaris</name>
    <dbReference type="NCBI Taxonomy" id="136273"/>
    <lineage>
        <taxon>Bacteria</taxon>
        <taxon>Bacillati</taxon>
        <taxon>Actinomycetota</taxon>
        <taxon>Actinomycetes</taxon>
        <taxon>Micrococcales</taxon>
        <taxon>Micrococcaceae</taxon>
        <taxon>Kocuria</taxon>
    </lineage>
</organism>
<evidence type="ECO:0000313" key="1">
    <source>
        <dbReference type="EMBL" id="KUG61741.1"/>
    </source>
</evidence>
<dbReference type="RefSeq" id="WP_058873157.1">
    <property type="nucleotide sequence ID" value="NZ_LQBK01000004.1"/>
</dbReference>
<dbReference type="SUPFAM" id="SSF102198">
    <property type="entry name" value="Putative cyclase"/>
    <property type="match status" value="1"/>
</dbReference>
<dbReference type="Pfam" id="PF04199">
    <property type="entry name" value="Cyclase"/>
    <property type="match status" value="1"/>
</dbReference>
<dbReference type="Proteomes" id="UP000053512">
    <property type="component" value="Unassembled WGS sequence"/>
</dbReference>
<sequence>MLLVDLSHPVEAGMQVFPGDPPVDGRLAASVPQDGFQVAELHLGTHSGTHVDAPLHTVDGGSPVDELDLSRLVGPARVVHVPDLREHAVIGWDDVRAQLEDVPAGTIVLFRTDWSRHFGTPRYLRHPVLDVGVAERLLSAGVRVLGVDTLNPDRTPDASSTGPLELPVHAAVLGAGGAIIENLTNLHAVTWPDPLLSALPLRLRGLDGSPVRAVAMQL</sequence>
<name>A0A0W8IP37_KOCRO</name>
<dbReference type="InterPro" id="IPR037175">
    <property type="entry name" value="KFase_sf"/>
</dbReference>
<dbReference type="GO" id="GO:0004061">
    <property type="term" value="F:arylformamidase activity"/>
    <property type="evidence" value="ECO:0007669"/>
    <property type="project" value="InterPro"/>
</dbReference>
<dbReference type="AlphaFoldDB" id="A0A0W8IP37"/>
<dbReference type="GO" id="GO:0019441">
    <property type="term" value="P:L-tryptophan catabolic process to kynurenine"/>
    <property type="evidence" value="ECO:0007669"/>
    <property type="project" value="InterPro"/>
</dbReference>
<dbReference type="InterPro" id="IPR007325">
    <property type="entry name" value="KFase/CYL"/>
</dbReference>